<feature type="compositionally biased region" description="Acidic residues" evidence="5">
    <location>
        <begin position="309"/>
        <end position="326"/>
    </location>
</feature>
<dbReference type="Pfam" id="PF24796">
    <property type="entry name" value="WDR55"/>
    <property type="match status" value="1"/>
</dbReference>
<dbReference type="OrthoDB" id="2288928at2759"/>
<feature type="compositionally biased region" description="Basic and acidic residues" evidence="5">
    <location>
        <begin position="327"/>
        <end position="347"/>
    </location>
</feature>
<keyword evidence="3" id="KW-0677">Repeat</keyword>
<feature type="repeat" description="WD" evidence="4">
    <location>
        <begin position="47"/>
        <end position="79"/>
    </location>
</feature>
<keyword evidence="7" id="KW-1185">Reference proteome</keyword>
<protein>
    <submittedName>
        <fullName evidence="6">WD40-repeat-containing domain protein</fullName>
    </submittedName>
</protein>
<evidence type="ECO:0000256" key="1">
    <source>
        <dbReference type="ARBA" id="ARBA00007625"/>
    </source>
</evidence>
<dbReference type="InterPro" id="IPR050505">
    <property type="entry name" value="WDR55/POC1"/>
</dbReference>
<accession>A0A836CBA8</accession>
<keyword evidence="2 4" id="KW-0853">WD repeat</keyword>
<name>A0A836CBA8_9STRA</name>
<evidence type="ECO:0000256" key="4">
    <source>
        <dbReference type="PROSITE-ProRule" id="PRU00221"/>
    </source>
</evidence>
<reference evidence="6" key="1">
    <citation type="submission" date="2021-02" db="EMBL/GenBank/DDBJ databases">
        <title>First Annotated Genome of the Yellow-green Alga Tribonema minus.</title>
        <authorList>
            <person name="Mahan K.M."/>
        </authorList>
    </citation>
    <scope>NUCLEOTIDE SEQUENCE</scope>
    <source>
        <strain evidence="6">UTEX B ZZ1240</strain>
    </source>
</reference>
<feature type="compositionally biased region" description="Acidic residues" evidence="5">
    <location>
        <begin position="348"/>
        <end position="362"/>
    </location>
</feature>
<evidence type="ECO:0000256" key="5">
    <source>
        <dbReference type="SAM" id="MobiDB-lite"/>
    </source>
</evidence>
<dbReference type="AlphaFoldDB" id="A0A836CBA8"/>
<dbReference type="InterPro" id="IPR036322">
    <property type="entry name" value="WD40_repeat_dom_sf"/>
</dbReference>
<sequence>MPELDVAEQVFDIALHPAEDIIACGTIDGRVTIHRYAPAGHTQLVESKHHSGSVRSVAYTADGSVLFTGSADKSVAALDPTGAVKWHRKGAHDAAVNRIFPVGDSVHLVASGDDAGGVKLWDARAAATAKPVMAVAVNTDFISDMACDRAAAFLLATSGDATLSVFDLRANKLAGRSDDQEDELLSVQVLKGGRKVACGTQNGVIALWSWGTWGDCSDRFPGHPHSVDALLKIDEETLLTGSSDGLIRVVSVQPNKFLGVLGDHGGFPIERLALSRSGGGSCGAAVARSWIASVTHDSKVRFWDASVLNDDDDDDDEEDEEADNESGGDKDGESKGDGGGDGDSDRDGDSDDSDDDDSDESDAPPRGKRKGGGQGGRLGGRKALATDAEKFFSDL</sequence>
<evidence type="ECO:0000313" key="6">
    <source>
        <dbReference type="EMBL" id="KAG5178016.1"/>
    </source>
</evidence>
<gene>
    <name evidence="6" type="ORF">JKP88DRAFT_202079</name>
</gene>
<proteinExistence type="inferred from homology"/>
<dbReference type="InterPro" id="IPR015943">
    <property type="entry name" value="WD40/YVTN_repeat-like_dom_sf"/>
</dbReference>
<dbReference type="PROSITE" id="PS50082">
    <property type="entry name" value="WD_REPEATS_2"/>
    <property type="match status" value="1"/>
</dbReference>
<dbReference type="SUPFAM" id="SSF50978">
    <property type="entry name" value="WD40 repeat-like"/>
    <property type="match status" value="1"/>
</dbReference>
<dbReference type="InterPro" id="IPR001680">
    <property type="entry name" value="WD40_rpt"/>
</dbReference>
<organism evidence="6 7">
    <name type="scientific">Tribonema minus</name>
    <dbReference type="NCBI Taxonomy" id="303371"/>
    <lineage>
        <taxon>Eukaryota</taxon>
        <taxon>Sar</taxon>
        <taxon>Stramenopiles</taxon>
        <taxon>Ochrophyta</taxon>
        <taxon>PX clade</taxon>
        <taxon>Xanthophyceae</taxon>
        <taxon>Tribonematales</taxon>
        <taxon>Tribonemataceae</taxon>
        <taxon>Tribonema</taxon>
    </lineage>
</organism>
<dbReference type="Gene3D" id="2.130.10.10">
    <property type="entry name" value="YVTN repeat-like/Quinoprotein amine dehydrogenase"/>
    <property type="match status" value="2"/>
</dbReference>
<dbReference type="EMBL" id="JAFCMP010000519">
    <property type="protein sequence ID" value="KAG5178016.1"/>
    <property type="molecule type" value="Genomic_DNA"/>
</dbReference>
<evidence type="ECO:0000256" key="2">
    <source>
        <dbReference type="ARBA" id="ARBA00022574"/>
    </source>
</evidence>
<dbReference type="SMART" id="SM00320">
    <property type="entry name" value="WD40"/>
    <property type="match status" value="7"/>
</dbReference>
<dbReference type="Proteomes" id="UP000664859">
    <property type="component" value="Unassembled WGS sequence"/>
</dbReference>
<comment type="similarity">
    <text evidence="1">Belongs to the WD repeat WDR55 family.</text>
</comment>
<dbReference type="PANTHER" id="PTHR44019">
    <property type="entry name" value="WD REPEAT-CONTAINING PROTEIN 55"/>
    <property type="match status" value="1"/>
</dbReference>
<evidence type="ECO:0000313" key="7">
    <source>
        <dbReference type="Proteomes" id="UP000664859"/>
    </source>
</evidence>
<evidence type="ECO:0000256" key="3">
    <source>
        <dbReference type="ARBA" id="ARBA00022737"/>
    </source>
</evidence>
<comment type="caution">
    <text evidence="6">The sequence shown here is derived from an EMBL/GenBank/DDBJ whole genome shotgun (WGS) entry which is preliminary data.</text>
</comment>
<feature type="region of interest" description="Disordered" evidence="5">
    <location>
        <begin position="307"/>
        <end position="395"/>
    </location>
</feature>
<dbReference type="PANTHER" id="PTHR44019:SF20">
    <property type="entry name" value="WD REPEAT-CONTAINING PROTEIN 55"/>
    <property type="match status" value="1"/>
</dbReference>